<feature type="transmembrane region" description="Helical" evidence="1">
    <location>
        <begin position="62"/>
        <end position="82"/>
    </location>
</feature>
<feature type="transmembrane region" description="Helical" evidence="1">
    <location>
        <begin position="91"/>
        <end position="114"/>
    </location>
</feature>
<dbReference type="AlphaFoldDB" id="A0A369W8V0"/>
<keyword evidence="1" id="KW-0812">Transmembrane</keyword>
<evidence type="ECO:0000256" key="1">
    <source>
        <dbReference type="SAM" id="Phobius"/>
    </source>
</evidence>
<sequence>MALAILYGSPESKRKYWLAAKIFTGFITLLLVLEAIAASVCVPKYESIFTGFGAKLPLFTEVIVASTFWIWLLPLTALGIIYQRMPEGKSYVLPVLFIFVLGVLYLPAALYGLYLPVWELAEAQAQ</sequence>
<gene>
    <name evidence="2" type="ORF">DV711_18310</name>
</gene>
<keyword evidence="3" id="KW-1185">Reference proteome</keyword>
<proteinExistence type="predicted"/>
<evidence type="ECO:0000313" key="2">
    <source>
        <dbReference type="EMBL" id="RDE18077.1"/>
    </source>
</evidence>
<name>A0A369W8V0_9GAMM</name>
<organism evidence="2 3">
    <name type="scientific">Motiliproteus coralliicola</name>
    <dbReference type="NCBI Taxonomy" id="2283196"/>
    <lineage>
        <taxon>Bacteria</taxon>
        <taxon>Pseudomonadati</taxon>
        <taxon>Pseudomonadota</taxon>
        <taxon>Gammaproteobacteria</taxon>
        <taxon>Oceanospirillales</taxon>
        <taxon>Oceanospirillaceae</taxon>
        <taxon>Motiliproteus</taxon>
    </lineage>
</organism>
<dbReference type="Proteomes" id="UP000253769">
    <property type="component" value="Unassembled WGS sequence"/>
</dbReference>
<dbReference type="EMBL" id="QQOH01000006">
    <property type="protein sequence ID" value="RDE18077.1"/>
    <property type="molecule type" value="Genomic_DNA"/>
</dbReference>
<keyword evidence="1" id="KW-1133">Transmembrane helix</keyword>
<evidence type="ECO:0000313" key="3">
    <source>
        <dbReference type="Proteomes" id="UP000253769"/>
    </source>
</evidence>
<reference evidence="2 3" key="1">
    <citation type="submission" date="2018-07" db="EMBL/GenBank/DDBJ databases">
        <title>Motiliproteus coralliicola sp. nov., a bacterium isolated from Coral.</title>
        <authorList>
            <person name="Wang G."/>
        </authorList>
    </citation>
    <scope>NUCLEOTIDE SEQUENCE [LARGE SCALE GENOMIC DNA]</scope>
    <source>
        <strain evidence="2 3">C34</strain>
    </source>
</reference>
<comment type="caution">
    <text evidence="2">The sequence shown here is derived from an EMBL/GenBank/DDBJ whole genome shotgun (WGS) entry which is preliminary data.</text>
</comment>
<protein>
    <submittedName>
        <fullName evidence="2">Uncharacterized protein</fullName>
    </submittedName>
</protein>
<accession>A0A369W8V0</accession>
<keyword evidence="1" id="KW-0472">Membrane</keyword>